<name>A0A0C3DLM9_9AGAM</name>
<reference evidence="1 2" key="1">
    <citation type="submission" date="2014-04" db="EMBL/GenBank/DDBJ databases">
        <authorList>
            <consortium name="DOE Joint Genome Institute"/>
            <person name="Kuo A."/>
            <person name="Kohler A."/>
            <person name="Nagy L.G."/>
            <person name="Floudas D."/>
            <person name="Copeland A."/>
            <person name="Barry K.W."/>
            <person name="Cichocki N."/>
            <person name="Veneault-Fourrey C."/>
            <person name="LaButti K."/>
            <person name="Lindquist E.A."/>
            <person name="Lipzen A."/>
            <person name="Lundell T."/>
            <person name="Morin E."/>
            <person name="Murat C."/>
            <person name="Sun H."/>
            <person name="Tunlid A."/>
            <person name="Henrissat B."/>
            <person name="Grigoriev I.V."/>
            <person name="Hibbett D.S."/>
            <person name="Martin F."/>
            <person name="Nordberg H.P."/>
            <person name="Cantor M.N."/>
            <person name="Hua S.X."/>
        </authorList>
    </citation>
    <scope>NUCLEOTIDE SEQUENCE [LARGE SCALE GENOMIC DNA]</scope>
    <source>
        <strain evidence="1 2">Foug A</strain>
    </source>
</reference>
<evidence type="ECO:0000313" key="2">
    <source>
        <dbReference type="Proteomes" id="UP000053989"/>
    </source>
</evidence>
<reference evidence="2" key="2">
    <citation type="submission" date="2015-01" db="EMBL/GenBank/DDBJ databases">
        <title>Evolutionary Origins and Diversification of the Mycorrhizal Mutualists.</title>
        <authorList>
            <consortium name="DOE Joint Genome Institute"/>
            <consortium name="Mycorrhizal Genomics Consortium"/>
            <person name="Kohler A."/>
            <person name="Kuo A."/>
            <person name="Nagy L.G."/>
            <person name="Floudas D."/>
            <person name="Copeland A."/>
            <person name="Barry K.W."/>
            <person name="Cichocki N."/>
            <person name="Veneault-Fourrey C."/>
            <person name="LaButti K."/>
            <person name="Lindquist E.A."/>
            <person name="Lipzen A."/>
            <person name="Lundell T."/>
            <person name="Morin E."/>
            <person name="Murat C."/>
            <person name="Riley R."/>
            <person name="Ohm R."/>
            <person name="Sun H."/>
            <person name="Tunlid A."/>
            <person name="Henrissat B."/>
            <person name="Grigoriev I.V."/>
            <person name="Hibbett D.S."/>
            <person name="Martin F."/>
        </authorList>
    </citation>
    <scope>NUCLEOTIDE SEQUENCE [LARGE SCALE GENOMIC DNA]</scope>
    <source>
        <strain evidence="2">Foug A</strain>
    </source>
</reference>
<dbReference type="AlphaFoldDB" id="A0A0C3DLM9"/>
<dbReference type="EMBL" id="KN822051">
    <property type="protein sequence ID" value="KIM61565.1"/>
    <property type="molecule type" value="Genomic_DNA"/>
</dbReference>
<gene>
    <name evidence="1" type="ORF">SCLCIDRAFT_877990</name>
</gene>
<dbReference type="InParanoid" id="A0A0C3DLM9"/>
<evidence type="ECO:0000313" key="1">
    <source>
        <dbReference type="EMBL" id="KIM61565.1"/>
    </source>
</evidence>
<sequence>MLLVDQGVNFKLWEFQDFRISGSVCKICHSGVSTEFVMASICFEFQSLVGEIWSKDHMKSTVIRQTGRPLHWTTV</sequence>
<protein>
    <submittedName>
        <fullName evidence="1">Uncharacterized protein</fullName>
    </submittedName>
</protein>
<keyword evidence="2" id="KW-1185">Reference proteome</keyword>
<dbReference type="HOGENOM" id="CLU_2672565_0_0_1"/>
<dbReference type="Proteomes" id="UP000053989">
    <property type="component" value="Unassembled WGS sequence"/>
</dbReference>
<organism evidence="1 2">
    <name type="scientific">Scleroderma citrinum Foug A</name>
    <dbReference type="NCBI Taxonomy" id="1036808"/>
    <lineage>
        <taxon>Eukaryota</taxon>
        <taxon>Fungi</taxon>
        <taxon>Dikarya</taxon>
        <taxon>Basidiomycota</taxon>
        <taxon>Agaricomycotina</taxon>
        <taxon>Agaricomycetes</taxon>
        <taxon>Agaricomycetidae</taxon>
        <taxon>Boletales</taxon>
        <taxon>Sclerodermatineae</taxon>
        <taxon>Sclerodermataceae</taxon>
        <taxon>Scleroderma</taxon>
    </lineage>
</organism>
<proteinExistence type="predicted"/>
<accession>A0A0C3DLM9</accession>